<feature type="domain" description="Sulfatase N-terminal" evidence="5">
    <location>
        <begin position="9"/>
        <end position="361"/>
    </location>
</feature>
<keyword evidence="4" id="KW-0106">Calcium</keyword>
<reference evidence="6 7" key="1">
    <citation type="submission" date="2019-02" db="EMBL/GenBank/DDBJ databases">
        <title>Prokaryotic population dynamics and viral predation in marine succession experiment using metagenomics: the confinement effect.</title>
        <authorList>
            <person name="Haro-Moreno J.M."/>
            <person name="Rodriguez-Valera F."/>
            <person name="Lopez-Perez M."/>
        </authorList>
    </citation>
    <scope>NUCLEOTIDE SEQUENCE [LARGE SCALE GENOMIC DNA]</scope>
    <source>
        <strain evidence="6">MED-G157</strain>
    </source>
</reference>
<comment type="similarity">
    <text evidence="1">Belongs to the sulfatase family.</text>
</comment>
<comment type="caution">
    <text evidence="6">The sequence shown here is derived from an EMBL/GenBank/DDBJ whole genome shotgun (WGS) entry which is preliminary data.</text>
</comment>
<accession>A0A520RYJ3</accession>
<evidence type="ECO:0000256" key="2">
    <source>
        <dbReference type="ARBA" id="ARBA00022723"/>
    </source>
</evidence>
<dbReference type="GO" id="GO:0004065">
    <property type="term" value="F:arylsulfatase activity"/>
    <property type="evidence" value="ECO:0007669"/>
    <property type="project" value="TreeGrafter"/>
</dbReference>
<dbReference type="Pfam" id="PF00884">
    <property type="entry name" value="Sulfatase"/>
    <property type="match status" value="1"/>
</dbReference>
<name>A0A520RYJ3_9GAMM</name>
<evidence type="ECO:0000256" key="1">
    <source>
        <dbReference type="ARBA" id="ARBA00008779"/>
    </source>
</evidence>
<dbReference type="InterPro" id="IPR024607">
    <property type="entry name" value="Sulfatase_CS"/>
</dbReference>
<evidence type="ECO:0000259" key="5">
    <source>
        <dbReference type="Pfam" id="PF00884"/>
    </source>
</evidence>
<dbReference type="AlphaFoldDB" id="A0A520RYJ3"/>
<dbReference type="InterPro" id="IPR000917">
    <property type="entry name" value="Sulfatase_N"/>
</dbReference>
<dbReference type="GO" id="GO:0046872">
    <property type="term" value="F:metal ion binding"/>
    <property type="evidence" value="ECO:0007669"/>
    <property type="project" value="UniProtKB-KW"/>
</dbReference>
<dbReference type="PROSITE" id="PS00149">
    <property type="entry name" value="SULFATASE_2"/>
    <property type="match status" value="1"/>
</dbReference>
<dbReference type="SUPFAM" id="SSF53649">
    <property type="entry name" value="Alkaline phosphatase-like"/>
    <property type="match status" value="1"/>
</dbReference>
<dbReference type="Proteomes" id="UP000316199">
    <property type="component" value="Unassembled WGS sequence"/>
</dbReference>
<protein>
    <submittedName>
        <fullName evidence="6">DUF4976 domain-containing protein</fullName>
    </submittedName>
</protein>
<gene>
    <name evidence="6" type="ORF">EVA68_07330</name>
</gene>
<dbReference type="Gene3D" id="3.40.720.10">
    <property type="entry name" value="Alkaline Phosphatase, subunit A"/>
    <property type="match status" value="1"/>
</dbReference>
<sequence length="497" mass="56370">MASRNPSRPNLLFILSDDQGAWAMGCAGNKEIRTPNLDRLAHEGIRFDNFFCASPVCSPARASILTGAIPSQHGVHDFISMPHDKQGRPKPGSPANSIRFLEGITSYPELLADMGYRSCLSGKWHLGDAREASCGYEDWHPMPYGQCSYRDVPMVENGEHTCIENTYATDLFTDNALNFLEDQVSEEVPFCLNVSYTAPHKPWGREHHPEELWDDYYNNCPFETTPGPEEPIASGFQRYSFLSPGDAEERNKIDSAELRRQDLAGYFASIEAMDINIGRLLDWLERNELRNNTLIVFMGDNGMNTGHHGIWGKGNGTWPQNLFDTSVKVPCLISRPGHVPENKVSTALLSQYDWLPTIMDYVANLESTPNNLPGQSFAPILRDDECEERDRIFVFDEYGPVRMIRSEEWKLVWRYPAGAHELYNVSNDPGERVNLFNEPGFADLIGKMRRELDDWYATYIDPNIDGSKLPITGYGQRERASLKDAFNHRFQMADPKL</sequence>
<dbReference type="PROSITE" id="PS00523">
    <property type="entry name" value="SULFATASE_1"/>
    <property type="match status" value="1"/>
</dbReference>
<evidence type="ECO:0000256" key="3">
    <source>
        <dbReference type="ARBA" id="ARBA00022801"/>
    </source>
</evidence>
<evidence type="ECO:0000313" key="6">
    <source>
        <dbReference type="EMBL" id="RZO75316.1"/>
    </source>
</evidence>
<evidence type="ECO:0000256" key="4">
    <source>
        <dbReference type="ARBA" id="ARBA00022837"/>
    </source>
</evidence>
<proteinExistence type="inferred from homology"/>
<dbReference type="EMBL" id="SHAG01000039">
    <property type="protein sequence ID" value="RZO75316.1"/>
    <property type="molecule type" value="Genomic_DNA"/>
</dbReference>
<dbReference type="InterPro" id="IPR050738">
    <property type="entry name" value="Sulfatase"/>
</dbReference>
<dbReference type="PANTHER" id="PTHR42693:SF33">
    <property type="entry name" value="ARYLSULFATASE"/>
    <property type="match status" value="1"/>
</dbReference>
<dbReference type="InterPro" id="IPR017850">
    <property type="entry name" value="Alkaline_phosphatase_core_sf"/>
</dbReference>
<keyword evidence="2" id="KW-0479">Metal-binding</keyword>
<dbReference type="CDD" id="cd16149">
    <property type="entry name" value="sulfatase_like"/>
    <property type="match status" value="1"/>
</dbReference>
<evidence type="ECO:0000313" key="7">
    <source>
        <dbReference type="Proteomes" id="UP000316199"/>
    </source>
</evidence>
<keyword evidence="3" id="KW-0378">Hydrolase</keyword>
<organism evidence="6 7">
    <name type="scientific">OM182 bacterium</name>
    <dbReference type="NCBI Taxonomy" id="2510334"/>
    <lineage>
        <taxon>Bacteria</taxon>
        <taxon>Pseudomonadati</taxon>
        <taxon>Pseudomonadota</taxon>
        <taxon>Gammaproteobacteria</taxon>
        <taxon>OMG group</taxon>
        <taxon>OM182 clade</taxon>
    </lineage>
</organism>
<dbReference type="PANTHER" id="PTHR42693">
    <property type="entry name" value="ARYLSULFATASE FAMILY MEMBER"/>
    <property type="match status" value="1"/>
</dbReference>